<dbReference type="SUPFAM" id="SSF57997">
    <property type="entry name" value="Tropomyosin"/>
    <property type="match status" value="1"/>
</dbReference>
<sequence>MSAPRDELSLELPRILACAYPASLTTLADILGRADERVVRTSIRHLPPCATVRLASIVTQALSLWPYALHILHRLCLAPDFRRALLRESPALLDTLLTKACSSQRSYDEYAALCVRLLSRPLPEEVALPASAQSFFLRLFNDAVEQPDVGTLKPIYLCLNGACRGLLHLLSIEDQRSFDEELCRILSKSAHKDFMLTLWCFGIVILAEHPHDVGKNLDVEAITGTTSDLAPHQTWKTASGRKLFSSTKGLQKTIHLTYLSVVCAVGDTTASEADVIEGIKIGVRTMQFIDRSMREAYPRSSDVARQMVPKLIAKALRDGVPSSVQLGALSFYATVVGTEGLPTEALEGYEAAILESDRILPGKNFLRETLLFTLPTFAPKMDSTALRRILFKVLDTGASCEKPLVLSNISILVESLTTVIPTSPALSSQISIALSSPDLQRAIQTILDVASKIQSFKEQFSCAGSDSLLRRDIISQMISMLLTSILTSPSGQSQIPRPVATALINAQQNLTKVPITVHCNHRKADVRTTVPLFEQQCTPSTGAYQRDWRGLLTSELERQNVYQRESVLRSVAQICESLESRCNNVEEPLRREEEKVRSCKAEISQLREQVHTLGTEMTDLQQYTDGLETELGASNEDRDNISAKLADLKAEMAHAARQANETLRVAQEQHATLEEQLRSAIFTNEEEIHSLREELEMSNKRISDLEFQLEHEHGKFNSLRELHKTLTIKCDALQSGLDEERRAIADRENTIIELTTSAQTLEAQLSMARGNAEASISQLEELRNQHEELIRSSKQALEEVEIQHAAEVDGLKTSTNEEISGLRVQLDRLTKSRQEAQTAHEQCARDLHLMETRMQTLEHEVQTLTARCTRKSDELQQLKRWKRQVFESVPISAETPIPARKGREPVPSSNYRTSRTRKFDDLTTSHTARIDEDGVDAAFEEVAEASFGSSDSYHAIDASTPKRRKPRPSEKANDMYTPACHTTVRSSHRRRSSKRLALGDVSPNRRHTTVGSAVPSSETDHCKERTTRRGGSLHVRERTSWGAEQLSPGMPFTPDNVMSGTGRHMDAESLYDQTTDF</sequence>
<feature type="compositionally biased region" description="Basic and acidic residues" evidence="2">
    <location>
        <begin position="1018"/>
        <end position="1027"/>
    </location>
</feature>
<keyword evidence="4" id="KW-1185">Reference proteome</keyword>
<accession>A0A6A6VRZ7</accession>
<proteinExistence type="predicted"/>
<dbReference type="GO" id="GO:0030705">
    <property type="term" value="P:cytoskeleton-dependent intracellular transport"/>
    <property type="evidence" value="ECO:0007669"/>
    <property type="project" value="TreeGrafter"/>
</dbReference>
<feature type="region of interest" description="Disordered" evidence="2">
    <location>
        <begin position="894"/>
        <end position="925"/>
    </location>
</feature>
<keyword evidence="1" id="KW-0175">Coiled coil</keyword>
<dbReference type="AlphaFoldDB" id="A0A6A6VRZ7"/>
<name>A0A6A6VRZ7_9PLEO</name>
<feature type="region of interest" description="Disordered" evidence="2">
    <location>
        <begin position="949"/>
        <end position="1035"/>
    </location>
</feature>
<dbReference type="EMBL" id="MU006561">
    <property type="protein sequence ID" value="KAF2752041.1"/>
    <property type="molecule type" value="Genomic_DNA"/>
</dbReference>
<evidence type="ECO:0000313" key="4">
    <source>
        <dbReference type="Proteomes" id="UP000799440"/>
    </source>
</evidence>
<evidence type="ECO:0000256" key="2">
    <source>
        <dbReference type="SAM" id="MobiDB-lite"/>
    </source>
</evidence>
<dbReference type="Gene3D" id="1.10.287.1490">
    <property type="match status" value="1"/>
</dbReference>
<protein>
    <submittedName>
        <fullName evidence="3">Uncharacterized protein</fullName>
    </submittedName>
</protein>
<dbReference type="GO" id="GO:0005737">
    <property type="term" value="C:cytoplasm"/>
    <property type="evidence" value="ECO:0007669"/>
    <property type="project" value="TreeGrafter"/>
</dbReference>
<dbReference type="GO" id="GO:0051959">
    <property type="term" value="F:dynein light intermediate chain binding"/>
    <property type="evidence" value="ECO:0007669"/>
    <property type="project" value="TreeGrafter"/>
</dbReference>
<feature type="coiled-coil region" evidence="1">
    <location>
        <begin position="575"/>
        <end position="708"/>
    </location>
</feature>
<dbReference type="PANTHER" id="PTHR18947">
    <property type="entry name" value="HOOK PROTEINS"/>
    <property type="match status" value="1"/>
</dbReference>
<reference evidence="3" key="1">
    <citation type="journal article" date="2020" name="Stud. Mycol.">
        <title>101 Dothideomycetes genomes: a test case for predicting lifestyles and emergence of pathogens.</title>
        <authorList>
            <person name="Haridas S."/>
            <person name="Albert R."/>
            <person name="Binder M."/>
            <person name="Bloem J."/>
            <person name="Labutti K."/>
            <person name="Salamov A."/>
            <person name="Andreopoulos B."/>
            <person name="Baker S."/>
            <person name="Barry K."/>
            <person name="Bills G."/>
            <person name="Bluhm B."/>
            <person name="Cannon C."/>
            <person name="Castanera R."/>
            <person name="Culley D."/>
            <person name="Daum C."/>
            <person name="Ezra D."/>
            <person name="Gonzalez J."/>
            <person name="Henrissat B."/>
            <person name="Kuo A."/>
            <person name="Liang C."/>
            <person name="Lipzen A."/>
            <person name="Lutzoni F."/>
            <person name="Magnuson J."/>
            <person name="Mondo S."/>
            <person name="Nolan M."/>
            <person name="Ohm R."/>
            <person name="Pangilinan J."/>
            <person name="Park H.-J."/>
            <person name="Ramirez L."/>
            <person name="Alfaro M."/>
            <person name="Sun H."/>
            <person name="Tritt A."/>
            <person name="Yoshinaga Y."/>
            <person name="Zwiers L.-H."/>
            <person name="Turgeon B."/>
            <person name="Goodwin S."/>
            <person name="Spatafora J."/>
            <person name="Crous P."/>
            <person name="Grigoriev I."/>
        </authorList>
    </citation>
    <scope>NUCLEOTIDE SEQUENCE</scope>
    <source>
        <strain evidence="3">CBS 119925</strain>
    </source>
</reference>
<evidence type="ECO:0000313" key="3">
    <source>
        <dbReference type="EMBL" id="KAF2752041.1"/>
    </source>
</evidence>
<organism evidence="3 4">
    <name type="scientific">Sporormia fimetaria CBS 119925</name>
    <dbReference type="NCBI Taxonomy" id="1340428"/>
    <lineage>
        <taxon>Eukaryota</taxon>
        <taxon>Fungi</taxon>
        <taxon>Dikarya</taxon>
        <taxon>Ascomycota</taxon>
        <taxon>Pezizomycotina</taxon>
        <taxon>Dothideomycetes</taxon>
        <taxon>Pleosporomycetidae</taxon>
        <taxon>Pleosporales</taxon>
        <taxon>Sporormiaceae</taxon>
        <taxon>Sporormia</taxon>
    </lineage>
</organism>
<dbReference type="PANTHER" id="PTHR18947:SF28">
    <property type="entry name" value="GIRDIN, ISOFORM A"/>
    <property type="match status" value="1"/>
</dbReference>
<evidence type="ECO:0000256" key="1">
    <source>
        <dbReference type="SAM" id="Coils"/>
    </source>
</evidence>
<feature type="coiled-coil region" evidence="1">
    <location>
        <begin position="765"/>
        <end position="874"/>
    </location>
</feature>
<dbReference type="Proteomes" id="UP000799440">
    <property type="component" value="Unassembled WGS sequence"/>
</dbReference>
<dbReference type="OrthoDB" id="5332870at2759"/>
<dbReference type="GO" id="GO:0005815">
    <property type="term" value="C:microtubule organizing center"/>
    <property type="evidence" value="ECO:0007669"/>
    <property type="project" value="TreeGrafter"/>
</dbReference>
<dbReference type="GO" id="GO:0031122">
    <property type="term" value="P:cytoplasmic microtubule organization"/>
    <property type="evidence" value="ECO:0007669"/>
    <property type="project" value="TreeGrafter"/>
</dbReference>
<gene>
    <name evidence="3" type="ORF">M011DRAFT_454887</name>
</gene>
<dbReference type="GO" id="GO:0008017">
    <property type="term" value="F:microtubule binding"/>
    <property type="evidence" value="ECO:0007669"/>
    <property type="project" value="TreeGrafter"/>
</dbReference>